<feature type="compositionally biased region" description="Basic and acidic residues" evidence="1">
    <location>
        <begin position="48"/>
        <end position="70"/>
    </location>
</feature>
<dbReference type="EMBL" id="JAAALK010000082">
    <property type="protein sequence ID" value="KAG8088442.1"/>
    <property type="molecule type" value="Genomic_DNA"/>
</dbReference>
<dbReference type="AlphaFoldDB" id="A0A8J5WHD5"/>
<evidence type="ECO:0000256" key="1">
    <source>
        <dbReference type="SAM" id="MobiDB-lite"/>
    </source>
</evidence>
<comment type="caution">
    <text evidence="2">The sequence shown here is derived from an EMBL/GenBank/DDBJ whole genome shotgun (WGS) entry which is preliminary data.</text>
</comment>
<name>A0A8J5WHD5_ZIZPA</name>
<protein>
    <submittedName>
        <fullName evidence="2">Uncharacterized protein</fullName>
    </submittedName>
</protein>
<sequence>MLLDLDAMSMEELIGQLRVAEDADKDDTKAKEVATEVVRQLMLTETQWEARRREQNRERKPRGGDKRRGNGGDGDDDRSDANDETNSLASGTS</sequence>
<organism evidence="2 3">
    <name type="scientific">Zizania palustris</name>
    <name type="common">Northern wild rice</name>
    <dbReference type="NCBI Taxonomy" id="103762"/>
    <lineage>
        <taxon>Eukaryota</taxon>
        <taxon>Viridiplantae</taxon>
        <taxon>Streptophyta</taxon>
        <taxon>Embryophyta</taxon>
        <taxon>Tracheophyta</taxon>
        <taxon>Spermatophyta</taxon>
        <taxon>Magnoliopsida</taxon>
        <taxon>Liliopsida</taxon>
        <taxon>Poales</taxon>
        <taxon>Poaceae</taxon>
        <taxon>BOP clade</taxon>
        <taxon>Oryzoideae</taxon>
        <taxon>Oryzeae</taxon>
        <taxon>Zizaniinae</taxon>
        <taxon>Zizania</taxon>
    </lineage>
</organism>
<reference evidence="2" key="2">
    <citation type="submission" date="2021-02" db="EMBL/GenBank/DDBJ databases">
        <authorList>
            <person name="Kimball J.A."/>
            <person name="Haas M.W."/>
            <person name="Macchietto M."/>
            <person name="Kono T."/>
            <person name="Duquette J."/>
            <person name="Shao M."/>
        </authorList>
    </citation>
    <scope>NUCLEOTIDE SEQUENCE</scope>
    <source>
        <tissue evidence="2">Fresh leaf tissue</tissue>
    </source>
</reference>
<accession>A0A8J5WHD5</accession>
<feature type="region of interest" description="Disordered" evidence="1">
    <location>
        <begin position="47"/>
        <end position="93"/>
    </location>
</feature>
<dbReference type="Proteomes" id="UP000729402">
    <property type="component" value="Unassembled WGS sequence"/>
</dbReference>
<keyword evidence="3" id="KW-1185">Reference proteome</keyword>
<evidence type="ECO:0000313" key="2">
    <source>
        <dbReference type="EMBL" id="KAG8088442.1"/>
    </source>
</evidence>
<feature type="compositionally biased region" description="Polar residues" evidence="1">
    <location>
        <begin position="84"/>
        <end position="93"/>
    </location>
</feature>
<gene>
    <name evidence="2" type="ORF">GUJ93_ZPchr0010g10380</name>
</gene>
<evidence type="ECO:0000313" key="3">
    <source>
        <dbReference type="Proteomes" id="UP000729402"/>
    </source>
</evidence>
<reference evidence="2" key="1">
    <citation type="journal article" date="2021" name="bioRxiv">
        <title>Whole Genome Assembly and Annotation of Northern Wild Rice, Zizania palustris L., Supports a Whole Genome Duplication in the Zizania Genus.</title>
        <authorList>
            <person name="Haas M."/>
            <person name="Kono T."/>
            <person name="Macchietto M."/>
            <person name="Millas R."/>
            <person name="McGilp L."/>
            <person name="Shao M."/>
            <person name="Duquette J."/>
            <person name="Hirsch C.N."/>
            <person name="Kimball J."/>
        </authorList>
    </citation>
    <scope>NUCLEOTIDE SEQUENCE</scope>
    <source>
        <tissue evidence="2">Fresh leaf tissue</tissue>
    </source>
</reference>
<proteinExistence type="predicted"/>